<evidence type="ECO:0000256" key="4">
    <source>
        <dbReference type="RuleBase" id="RU003330"/>
    </source>
</evidence>
<dbReference type="GO" id="GO:0004017">
    <property type="term" value="F:AMP kinase activity"/>
    <property type="evidence" value="ECO:0007669"/>
    <property type="project" value="InterPro"/>
</dbReference>
<evidence type="ECO:0000256" key="2">
    <source>
        <dbReference type="ARBA" id="ARBA00022741"/>
    </source>
</evidence>
<dbReference type="Gene3D" id="4.10.280.10">
    <property type="entry name" value="Helix-loop-helix DNA-binding domain"/>
    <property type="match status" value="1"/>
</dbReference>
<gene>
    <name evidence="7" type="ORF">MVLG_05815</name>
</gene>
<dbReference type="HOGENOM" id="CLU_518953_0_0_1"/>
<reference evidence="7 9" key="3">
    <citation type="journal article" date="2015" name="BMC Genomics">
        <title>Sex and parasites: genomic and transcriptomic analysis of Microbotryum lychnidis-dioicae, the biotrophic and plant-castrating anther smut fungus.</title>
        <authorList>
            <person name="Perlin M.H."/>
            <person name="Amselem J."/>
            <person name="Fontanillas E."/>
            <person name="Toh S.S."/>
            <person name="Chen Z."/>
            <person name="Goldberg J."/>
            <person name="Duplessis S."/>
            <person name="Henrissat B."/>
            <person name="Young S."/>
            <person name="Zeng Q."/>
            <person name="Aguileta G."/>
            <person name="Petit E."/>
            <person name="Badouin H."/>
            <person name="Andrews J."/>
            <person name="Razeeq D."/>
            <person name="Gabaldon T."/>
            <person name="Quesneville H."/>
            <person name="Giraud T."/>
            <person name="Hood M.E."/>
            <person name="Schultz D.J."/>
            <person name="Cuomo C.A."/>
        </authorList>
    </citation>
    <scope>NUCLEOTIDE SEQUENCE [LARGE SCALE GENOMIC DNA]</scope>
    <source>
        <strain evidence="7">P1A1 Lamole</strain>
        <strain evidence="9">p1A1 Lamole</strain>
    </source>
</reference>
<protein>
    <recommendedName>
        <fullName evidence="6">BHLH domain-containing protein</fullName>
    </recommendedName>
</protein>
<proteinExistence type="inferred from homology"/>
<feature type="compositionally biased region" description="Basic and acidic residues" evidence="5">
    <location>
        <begin position="228"/>
        <end position="243"/>
    </location>
</feature>
<name>U5HFD8_USTV1</name>
<reference evidence="8" key="4">
    <citation type="submission" date="2015-06" db="UniProtKB">
        <authorList>
            <consortium name="EnsemblFungi"/>
        </authorList>
    </citation>
    <scope>IDENTIFICATION</scope>
</reference>
<feature type="compositionally biased region" description="Basic and acidic residues" evidence="5">
    <location>
        <begin position="171"/>
        <end position="185"/>
    </location>
</feature>
<evidence type="ECO:0000313" key="9">
    <source>
        <dbReference type="Proteomes" id="UP000017200"/>
    </source>
</evidence>
<evidence type="ECO:0000256" key="1">
    <source>
        <dbReference type="ARBA" id="ARBA00022679"/>
    </source>
</evidence>
<dbReference type="AlphaFoldDB" id="U5HFD8"/>
<dbReference type="InterPro" id="IPR036638">
    <property type="entry name" value="HLH_DNA-bd_sf"/>
</dbReference>
<accession>U5HFD8</accession>
<dbReference type="InterPro" id="IPR007862">
    <property type="entry name" value="Adenylate_kinase_lid-dom"/>
</dbReference>
<dbReference type="InterPro" id="IPR033690">
    <property type="entry name" value="Adenylat_kinase_CS"/>
</dbReference>
<dbReference type="GO" id="GO:0005524">
    <property type="term" value="F:ATP binding"/>
    <property type="evidence" value="ECO:0007669"/>
    <property type="project" value="InterPro"/>
</dbReference>
<dbReference type="Proteomes" id="UP000017200">
    <property type="component" value="Unassembled WGS sequence"/>
</dbReference>
<evidence type="ECO:0000313" key="7">
    <source>
        <dbReference type="EMBL" id="KDE03746.1"/>
    </source>
</evidence>
<keyword evidence="9" id="KW-1185">Reference proteome</keyword>
<dbReference type="Pfam" id="PF00406">
    <property type="entry name" value="ADK"/>
    <property type="match status" value="1"/>
</dbReference>
<feature type="region of interest" description="Disordered" evidence="5">
    <location>
        <begin position="228"/>
        <end position="252"/>
    </location>
</feature>
<dbReference type="SUPFAM" id="SSF47459">
    <property type="entry name" value="HLH, helix-loop-helix DNA-binding domain"/>
    <property type="match status" value="1"/>
</dbReference>
<dbReference type="SUPFAM" id="SSF52540">
    <property type="entry name" value="P-loop containing nucleoside triphosphate hydrolases"/>
    <property type="match status" value="1"/>
</dbReference>
<evidence type="ECO:0000256" key="5">
    <source>
        <dbReference type="SAM" id="MobiDB-lite"/>
    </source>
</evidence>
<feature type="region of interest" description="Disordered" evidence="5">
    <location>
        <begin position="140"/>
        <end position="196"/>
    </location>
</feature>
<dbReference type="GO" id="GO:0046983">
    <property type="term" value="F:protein dimerization activity"/>
    <property type="evidence" value="ECO:0007669"/>
    <property type="project" value="InterPro"/>
</dbReference>
<dbReference type="EnsemblFungi" id="MVLG_05815T0">
    <property type="protein sequence ID" value="MVLG_05815T0"/>
    <property type="gene ID" value="MVLG_05815"/>
</dbReference>
<keyword evidence="3 4" id="KW-0418">Kinase</keyword>
<dbReference type="STRING" id="683840.U5HFD8"/>
<dbReference type="InterPro" id="IPR027417">
    <property type="entry name" value="P-loop_NTPase"/>
</dbReference>
<dbReference type="OrthoDB" id="439792at2759"/>
<dbReference type="PROSITE" id="PS00113">
    <property type="entry name" value="ADENYLATE_KINASE"/>
    <property type="match status" value="1"/>
</dbReference>
<dbReference type="Pfam" id="PF05191">
    <property type="entry name" value="ADK_lid"/>
    <property type="match status" value="1"/>
</dbReference>
<dbReference type="Pfam" id="PF00010">
    <property type="entry name" value="HLH"/>
    <property type="match status" value="1"/>
</dbReference>
<organism evidence="7">
    <name type="scientific">Microbotryum lychnidis-dioicae (strain p1A1 Lamole / MvSl-1064)</name>
    <name type="common">Anther smut fungus</name>
    <dbReference type="NCBI Taxonomy" id="683840"/>
    <lineage>
        <taxon>Eukaryota</taxon>
        <taxon>Fungi</taxon>
        <taxon>Dikarya</taxon>
        <taxon>Basidiomycota</taxon>
        <taxon>Pucciniomycotina</taxon>
        <taxon>Microbotryomycetes</taxon>
        <taxon>Microbotryales</taxon>
        <taxon>Microbotryaceae</taxon>
        <taxon>Microbotryum</taxon>
    </lineage>
</organism>
<evidence type="ECO:0000256" key="3">
    <source>
        <dbReference type="ARBA" id="ARBA00022777"/>
    </source>
</evidence>
<dbReference type="CDD" id="cd01428">
    <property type="entry name" value="ADK"/>
    <property type="match status" value="1"/>
</dbReference>
<feature type="domain" description="BHLH" evidence="6">
    <location>
        <begin position="190"/>
        <end position="270"/>
    </location>
</feature>
<keyword evidence="2" id="KW-0547">Nucleotide-binding</keyword>
<dbReference type="Gene3D" id="3.40.50.300">
    <property type="entry name" value="P-loop containing nucleotide triphosphate hydrolases"/>
    <property type="match status" value="1"/>
</dbReference>
<dbReference type="HAMAP" id="MF_00235">
    <property type="entry name" value="Adenylate_kinase_Adk"/>
    <property type="match status" value="1"/>
</dbReference>
<dbReference type="PRINTS" id="PR00094">
    <property type="entry name" value="ADENYLTKNASE"/>
</dbReference>
<comment type="similarity">
    <text evidence="4">Belongs to the adenylate kinase family.</text>
</comment>
<reference evidence="7" key="2">
    <citation type="submission" date="2010-11" db="EMBL/GenBank/DDBJ databases">
        <authorList>
            <consortium name="The Broad Institute Genome Sequencing Platform"/>
            <person name="Earl A."/>
            <person name="Ward D."/>
            <person name="Feldgarden M."/>
            <person name="Gevers D."/>
            <person name="Butler R."/>
            <person name="Young S.K."/>
            <person name="Zeng Q."/>
            <person name="Gargeya S."/>
            <person name="Fitzgerald M."/>
            <person name="Haas B."/>
            <person name="Abouelleil A."/>
            <person name="Alvarado L."/>
            <person name="Arachchi H.M."/>
            <person name="Berlin A."/>
            <person name="Brown A."/>
            <person name="Chapman S.B."/>
            <person name="Chen Z."/>
            <person name="Dunbar C."/>
            <person name="Freedman E."/>
            <person name="Gearin G."/>
            <person name="Gellesch M."/>
            <person name="Goldberg J."/>
            <person name="Griggs A."/>
            <person name="Gujja S."/>
            <person name="Heilman E."/>
            <person name="Heiman D."/>
            <person name="Howarth C."/>
            <person name="Larson L."/>
            <person name="Lui A."/>
            <person name="MacDonald P.J.P."/>
            <person name="Mehta T."/>
            <person name="Montmayeur A."/>
            <person name="Murphy C."/>
            <person name="Neiman D."/>
            <person name="Pearson M."/>
            <person name="Priest M."/>
            <person name="Roberts A."/>
            <person name="Saif S."/>
            <person name="Shea T."/>
            <person name="Shenoy N."/>
            <person name="Sisk P."/>
            <person name="Stolte C."/>
            <person name="Sykes S."/>
            <person name="White J."/>
            <person name="Yandava C."/>
            <person name="Wortman J."/>
            <person name="Nusbaum C."/>
            <person name="Birren B."/>
        </authorList>
    </citation>
    <scope>NUCLEOTIDE SEQUENCE</scope>
    <source>
        <strain evidence="7">P1A1 Lamole</strain>
    </source>
</reference>
<evidence type="ECO:0000259" key="6">
    <source>
        <dbReference type="PROSITE" id="PS50888"/>
    </source>
</evidence>
<dbReference type="PROSITE" id="PS50888">
    <property type="entry name" value="BHLH"/>
    <property type="match status" value="1"/>
</dbReference>
<dbReference type="EMBL" id="AEIJ01000624">
    <property type="status" value="NOT_ANNOTATED_CDS"/>
    <property type="molecule type" value="Genomic_DNA"/>
</dbReference>
<dbReference type="PANTHER" id="PTHR23359">
    <property type="entry name" value="NUCLEOTIDE KINASE"/>
    <property type="match status" value="1"/>
</dbReference>
<dbReference type="InParanoid" id="U5HFD8"/>
<dbReference type="EMBL" id="GL541727">
    <property type="protein sequence ID" value="KDE03746.1"/>
    <property type="molecule type" value="Genomic_DNA"/>
</dbReference>
<reference evidence="9" key="1">
    <citation type="submission" date="2010-11" db="EMBL/GenBank/DDBJ databases">
        <title>The genome sequence of Microbotryum violaceum strain p1A1 Lamole.</title>
        <authorList>
            <person name="Cuomo C."/>
            <person name="Perlin M."/>
            <person name="Young S.K."/>
            <person name="Zeng Q."/>
            <person name="Gargeya S."/>
            <person name="Alvarado L."/>
            <person name="Berlin A."/>
            <person name="Chapman S.B."/>
            <person name="Chen Z."/>
            <person name="Freedman E."/>
            <person name="Gellesch M."/>
            <person name="Goldberg J."/>
            <person name="Griggs A."/>
            <person name="Gujja S."/>
            <person name="Heilman E."/>
            <person name="Heiman D."/>
            <person name="Howarth C."/>
            <person name="Mehta T."/>
            <person name="Neiman D."/>
            <person name="Pearson M."/>
            <person name="Roberts A."/>
            <person name="Saif S."/>
            <person name="Shea T."/>
            <person name="Shenoy N."/>
            <person name="Sisk P."/>
            <person name="Stolte C."/>
            <person name="Sykes S."/>
            <person name="White J."/>
            <person name="Yandava C."/>
            <person name="Haas B."/>
            <person name="Nusbaum C."/>
            <person name="Birren B."/>
        </authorList>
    </citation>
    <scope>NUCLEOTIDE SEQUENCE [LARGE SCALE GENOMIC DNA]</scope>
    <source>
        <strain evidence="9">p1A1 Lamole</strain>
    </source>
</reference>
<dbReference type="SMART" id="SM00353">
    <property type="entry name" value="HLH"/>
    <property type="match status" value="1"/>
</dbReference>
<keyword evidence="1 4" id="KW-0808">Transferase</keyword>
<dbReference type="InterPro" id="IPR000850">
    <property type="entry name" value="Adenylat/UMP-CMP_kin"/>
</dbReference>
<evidence type="ECO:0000313" key="8">
    <source>
        <dbReference type="EnsemblFungi" id="MVLG_05815T0"/>
    </source>
</evidence>
<sequence length="525" mass="58097">MFPFDDEAQAMTGRDEGMRCWVPQTPDSSTFAACDSGLSSDASNSSPTFELGLLSPPCLPLDSAPGSNKTRSDTMMLSRLLDPAQLTASQLESESPRSPDRDPLVHHKLHTLRNWEAEDALSQVDRELFRSAPNLCKRPRRGAAIEGARKKAPSPFDLDLSDGPPSCSAASDKRGHTSRPDEKSSSHLSTRKISHSLIERRRRERINDCLSQLKRLVPQCREYGEQKVRRAHERGRNRVRANDPLEDGSGGSGLHKLQILQGTILYMSELQSRVQFLEEQIATPSNLLDSNHMCCCKQAGPPAATDHMDAAALLLKFSTSPELRPVKWDLATIGVGDLLRAEILRGTPLGSVAKKAMSEGTLLPDEIVLRLIEPQLHAFSDKDWILDGFPRKASQATLLDKLLASSEDSLNLVVNLNVPDDVILERIEGRWLHAPSGRVYNNSFNPPKIPGKDDLTGEDLTQRPDDTAEIFSKRLVAFHTENEPLLQHYAGTDAEVVTLTGSTSDEIYPQLEALLEDKFTDLPRK</sequence>
<dbReference type="InterPro" id="IPR011598">
    <property type="entry name" value="bHLH_dom"/>
</dbReference>